<evidence type="ECO:0000313" key="6">
    <source>
        <dbReference type="EMBL" id="GJE90540.1"/>
    </source>
</evidence>
<accession>A0A9P3GAV5</accession>
<evidence type="ECO:0000256" key="5">
    <source>
        <dbReference type="SAM" id="Phobius"/>
    </source>
</evidence>
<keyword evidence="3 5" id="KW-1133">Transmembrane helix</keyword>
<protein>
    <submittedName>
        <fullName evidence="6">UbiA prenyltransferase family-domain-containing protein</fullName>
    </submittedName>
</protein>
<evidence type="ECO:0000256" key="4">
    <source>
        <dbReference type="ARBA" id="ARBA00023136"/>
    </source>
</evidence>
<dbReference type="Proteomes" id="UP000703269">
    <property type="component" value="Unassembled WGS sequence"/>
</dbReference>
<feature type="transmembrane region" description="Helical" evidence="5">
    <location>
        <begin position="244"/>
        <end position="261"/>
    </location>
</feature>
<dbReference type="AlphaFoldDB" id="A0A9P3GAV5"/>
<dbReference type="PANTHER" id="PTHR42723:SF1">
    <property type="entry name" value="CHLOROPHYLL SYNTHASE, CHLOROPLASTIC"/>
    <property type="match status" value="1"/>
</dbReference>
<proteinExistence type="predicted"/>
<evidence type="ECO:0000256" key="2">
    <source>
        <dbReference type="ARBA" id="ARBA00022692"/>
    </source>
</evidence>
<dbReference type="InterPro" id="IPR000537">
    <property type="entry name" value="UbiA_prenyltransferase"/>
</dbReference>
<keyword evidence="4 5" id="KW-0472">Membrane</keyword>
<dbReference type="InterPro" id="IPR050475">
    <property type="entry name" value="Prenyltransferase_related"/>
</dbReference>
<dbReference type="Gene3D" id="1.10.357.140">
    <property type="entry name" value="UbiA prenyltransferase"/>
    <property type="match status" value="1"/>
</dbReference>
<feature type="transmembrane region" description="Helical" evidence="5">
    <location>
        <begin position="273"/>
        <end position="293"/>
    </location>
</feature>
<dbReference type="EMBL" id="BPQB01000017">
    <property type="protein sequence ID" value="GJE90540.1"/>
    <property type="molecule type" value="Genomic_DNA"/>
</dbReference>
<dbReference type="InterPro" id="IPR044878">
    <property type="entry name" value="UbiA_sf"/>
</dbReference>
<evidence type="ECO:0000313" key="7">
    <source>
        <dbReference type="Proteomes" id="UP000703269"/>
    </source>
</evidence>
<evidence type="ECO:0000256" key="3">
    <source>
        <dbReference type="ARBA" id="ARBA00022989"/>
    </source>
</evidence>
<keyword evidence="7" id="KW-1185">Reference proteome</keyword>
<dbReference type="OrthoDB" id="434972at2759"/>
<evidence type="ECO:0000256" key="1">
    <source>
        <dbReference type="ARBA" id="ARBA00004141"/>
    </source>
</evidence>
<keyword evidence="2 5" id="KW-0812">Transmembrane</keyword>
<reference evidence="6 7" key="1">
    <citation type="submission" date="2021-08" db="EMBL/GenBank/DDBJ databases">
        <title>Draft Genome Sequence of Phanerochaete sordida strain YK-624.</title>
        <authorList>
            <person name="Mori T."/>
            <person name="Dohra H."/>
            <person name="Suzuki T."/>
            <person name="Kawagishi H."/>
            <person name="Hirai H."/>
        </authorList>
    </citation>
    <scope>NUCLEOTIDE SEQUENCE [LARGE SCALE GENOMIC DNA]</scope>
    <source>
        <strain evidence="6 7">YK-624</strain>
    </source>
</reference>
<feature type="transmembrane region" description="Helical" evidence="5">
    <location>
        <begin position="218"/>
        <end position="238"/>
    </location>
</feature>
<gene>
    <name evidence="6" type="ORF">PsYK624_066810</name>
</gene>
<dbReference type="PANTHER" id="PTHR42723">
    <property type="entry name" value="CHLOROPHYLL SYNTHASE"/>
    <property type="match status" value="1"/>
</dbReference>
<dbReference type="GO" id="GO:0016020">
    <property type="term" value="C:membrane"/>
    <property type="evidence" value="ECO:0007669"/>
    <property type="project" value="UniProtKB-SubCell"/>
</dbReference>
<feature type="transmembrane region" description="Helical" evidence="5">
    <location>
        <begin position="176"/>
        <end position="197"/>
    </location>
</feature>
<comment type="caution">
    <text evidence="6">The sequence shown here is derived from an EMBL/GenBank/DDBJ whole genome shotgun (WGS) entry which is preliminary data.</text>
</comment>
<name>A0A9P3GAV5_9APHY</name>
<dbReference type="GO" id="GO:0016765">
    <property type="term" value="F:transferase activity, transferring alkyl or aryl (other than methyl) groups"/>
    <property type="evidence" value="ECO:0007669"/>
    <property type="project" value="InterPro"/>
</dbReference>
<organism evidence="6 7">
    <name type="scientific">Phanerochaete sordida</name>
    <dbReference type="NCBI Taxonomy" id="48140"/>
    <lineage>
        <taxon>Eukaryota</taxon>
        <taxon>Fungi</taxon>
        <taxon>Dikarya</taxon>
        <taxon>Basidiomycota</taxon>
        <taxon>Agaricomycotina</taxon>
        <taxon>Agaricomycetes</taxon>
        <taxon>Polyporales</taxon>
        <taxon>Phanerochaetaceae</taxon>
        <taxon>Phanerochaete</taxon>
    </lineage>
</organism>
<dbReference type="CDD" id="cd13965">
    <property type="entry name" value="PT_UbiA_3"/>
    <property type="match status" value="1"/>
</dbReference>
<comment type="subcellular location">
    <subcellularLocation>
        <location evidence="1">Membrane</location>
        <topology evidence="1">Multi-pass membrane protein</topology>
    </subcellularLocation>
</comment>
<dbReference type="Pfam" id="PF01040">
    <property type="entry name" value="UbiA"/>
    <property type="match status" value="1"/>
</dbReference>
<sequence>MQLTYPHHILKHATIQLRYHAHTAILLTIADLKTIFFPISVFACATAPLHSVSRLFMGLAWIWIHQLMCNISNQARGAAEDALNKPWRPLPAGRITERQALALRWGSAALCIAWSAMYGADLVLPSLGLFLTTVLYDDLGFARHYIGKNLCNIGGYTTFEIGATKIMGFNSRMDHIAVAAVCISGFLIFTTIQAQDFADVEGDKALHRVTFPIYAPEFSRVATLAAIVGWSLFLSWFWDIGRAYSFGLIALGAFVGLRYYLQRTTAEDRLSFLFYNIWLMTVHILPFNARTGFMRL</sequence>